<evidence type="ECO:0000256" key="7">
    <source>
        <dbReference type="ARBA" id="ARBA00022989"/>
    </source>
</evidence>
<dbReference type="PRINTS" id="PR00019">
    <property type="entry name" value="LEURICHRPT"/>
</dbReference>
<dbReference type="PANTHER" id="PTHR48063">
    <property type="entry name" value="LRR RECEPTOR-LIKE KINASE"/>
    <property type="match status" value="1"/>
</dbReference>
<evidence type="ECO:0000256" key="9">
    <source>
        <dbReference type="ARBA" id="ARBA00023170"/>
    </source>
</evidence>
<comment type="similarity">
    <text evidence="2">Belongs to the RLP family.</text>
</comment>
<gene>
    <name evidence="12" type="ORF">HS088_TW16G00023</name>
</gene>
<keyword evidence="12" id="KW-0808">Transferase</keyword>
<evidence type="ECO:0000256" key="3">
    <source>
        <dbReference type="ARBA" id="ARBA00022614"/>
    </source>
</evidence>
<keyword evidence="6" id="KW-0677">Repeat</keyword>
<evidence type="ECO:0000256" key="1">
    <source>
        <dbReference type="ARBA" id="ARBA00004479"/>
    </source>
</evidence>
<dbReference type="GO" id="GO:0016301">
    <property type="term" value="F:kinase activity"/>
    <property type="evidence" value="ECO:0007669"/>
    <property type="project" value="UniProtKB-KW"/>
</dbReference>
<keyword evidence="13" id="KW-1185">Reference proteome</keyword>
<dbReference type="AlphaFoldDB" id="A0A7J7CHP3"/>
<evidence type="ECO:0000256" key="4">
    <source>
        <dbReference type="ARBA" id="ARBA00022692"/>
    </source>
</evidence>
<dbReference type="GO" id="GO:0016020">
    <property type="term" value="C:membrane"/>
    <property type="evidence" value="ECO:0007669"/>
    <property type="project" value="UniProtKB-SubCell"/>
</dbReference>
<evidence type="ECO:0000313" key="13">
    <source>
        <dbReference type="Proteomes" id="UP000593562"/>
    </source>
</evidence>
<evidence type="ECO:0000259" key="11">
    <source>
        <dbReference type="Pfam" id="PF08263"/>
    </source>
</evidence>
<dbReference type="Pfam" id="PF13855">
    <property type="entry name" value="LRR_8"/>
    <property type="match status" value="1"/>
</dbReference>
<keyword evidence="12" id="KW-0418">Kinase</keyword>
<keyword evidence="8" id="KW-0472">Membrane</keyword>
<dbReference type="Proteomes" id="UP000593562">
    <property type="component" value="Unassembled WGS sequence"/>
</dbReference>
<evidence type="ECO:0000256" key="2">
    <source>
        <dbReference type="ARBA" id="ARBA00009592"/>
    </source>
</evidence>
<dbReference type="PANTHER" id="PTHR48063:SF97">
    <property type="entry name" value="DISEASE RESISTANCE FAMILY PROTEIN _ LRR FAMILY PROTEIN"/>
    <property type="match status" value="1"/>
</dbReference>
<evidence type="ECO:0000256" key="8">
    <source>
        <dbReference type="ARBA" id="ARBA00023136"/>
    </source>
</evidence>
<dbReference type="SUPFAM" id="SSF52058">
    <property type="entry name" value="L domain-like"/>
    <property type="match status" value="1"/>
</dbReference>
<dbReference type="Pfam" id="PF08263">
    <property type="entry name" value="LRRNT_2"/>
    <property type="match status" value="1"/>
</dbReference>
<keyword evidence="4" id="KW-0812">Transmembrane</keyword>
<dbReference type="InterPro" id="IPR013210">
    <property type="entry name" value="LRR_N_plant-typ"/>
</dbReference>
<evidence type="ECO:0000256" key="6">
    <source>
        <dbReference type="ARBA" id="ARBA00022737"/>
    </source>
</evidence>
<evidence type="ECO:0000313" key="12">
    <source>
        <dbReference type="EMBL" id="KAF5733583.1"/>
    </source>
</evidence>
<proteinExistence type="inferred from homology"/>
<keyword evidence="5" id="KW-0732">Signal</keyword>
<dbReference type="InterPro" id="IPR001611">
    <property type="entry name" value="Leu-rich_rpt"/>
</dbReference>
<comment type="caution">
    <text evidence="12">The sequence shown here is derived from an EMBL/GenBank/DDBJ whole genome shotgun (WGS) entry which is preliminary data.</text>
</comment>
<reference evidence="12 13" key="1">
    <citation type="journal article" date="2020" name="Nat. Commun.">
        <title>Genome of Tripterygium wilfordii and identification of cytochrome P450 involved in triptolide biosynthesis.</title>
        <authorList>
            <person name="Tu L."/>
            <person name="Su P."/>
            <person name="Zhang Z."/>
            <person name="Gao L."/>
            <person name="Wang J."/>
            <person name="Hu T."/>
            <person name="Zhou J."/>
            <person name="Zhang Y."/>
            <person name="Zhao Y."/>
            <person name="Liu Y."/>
            <person name="Song Y."/>
            <person name="Tong Y."/>
            <person name="Lu Y."/>
            <person name="Yang J."/>
            <person name="Xu C."/>
            <person name="Jia M."/>
            <person name="Peters R.J."/>
            <person name="Huang L."/>
            <person name="Gao W."/>
        </authorList>
    </citation>
    <scope>NUCLEOTIDE SEQUENCE [LARGE SCALE GENOMIC DNA]</scope>
    <source>
        <strain evidence="13">cv. XIE 37</strain>
        <tissue evidence="12">Leaf</tissue>
    </source>
</reference>
<evidence type="ECO:0000256" key="5">
    <source>
        <dbReference type="ARBA" id="ARBA00022729"/>
    </source>
</evidence>
<name>A0A7J7CHP3_TRIWF</name>
<sequence>MVDGGKDIEREALLAFKEGLTDPSGRLSFWVGADCCNWRGIGCDNQTGQVNKLDLRNPFQFINGGVADPDAYKRSCLGGKIDASLLRLRDLNHLDLSLNDFEGTQIPEFLGKLRNLSLTELHLRWNFFNGPIPADFAKLESLEVVDLADNLYLEGQIPGLFGHLRKLKSNLFSGPIPDELCNPPNLHIIDFSHNKLSGGIPKCTGNIHALVYGNNSETFERLVRVVLQGRIDEYSSIVENSNSIDLSGNNLTGGIPSEITSLSGLRILNLSNNYISGRILENIGDLQKLEKLDLSRNHLSGSIPPSLASLNSLMRLNLSYNNLEGRIPTDLHKFNDPSIYEGNPSLCGEPLPNKCP</sequence>
<dbReference type="InterPro" id="IPR046956">
    <property type="entry name" value="RLP23-like"/>
</dbReference>
<keyword evidence="3" id="KW-0433">Leucine-rich repeat</keyword>
<evidence type="ECO:0000256" key="10">
    <source>
        <dbReference type="ARBA" id="ARBA00023180"/>
    </source>
</evidence>
<dbReference type="Pfam" id="PF00560">
    <property type="entry name" value="LRR_1"/>
    <property type="match status" value="3"/>
</dbReference>
<organism evidence="12 13">
    <name type="scientific">Tripterygium wilfordii</name>
    <name type="common">Thunder God vine</name>
    <dbReference type="NCBI Taxonomy" id="458696"/>
    <lineage>
        <taxon>Eukaryota</taxon>
        <taxon>Viridiplantae</taxon>
        <taxon>Streptophyta</taxon>
        <taxon>Embryophyta</taxon>
        <taxon>Tracheophyta</taxon>
        <taxon>Spermatophyta</taxon>
        <taxon>Magnoliopsida</taxon>
        <taxon>eudicotyledons</taxon>
        <taxon>Gunneridae</taxon>
        <taxon>Pentapetalae</taxon>
        <taxon>rosids</taxon>
        <taxon>fabids</taxon>
        <taxon>Celastrales</taxon>
        <taxon>Celastraceae</taxon>
        <taxon>Tripterygium</taxon>
    </lineage>
</organism>
<dbReference type="FunFam" id="3.80.10.10:FF:000111">
    <property type="entry name" value="LRR receptor-like serine/threonine-protein kinase ERECTA"/>
    <property type="match status" value="1"/>
</dbReference>
<dbReference type="InterPro" id="IPR032675">
    <property type="entry name" value="LRR_dom_sf"/>
</dbReference>
<keyword evidence="7" id="KW-1133">Transmembrane helix</keyword>
<dbReference type="Gene3D" id="3.80.10.10">
    <property type="entry name" value="Ribonuclease Inhibitor"/>
    <property type="match status" value="3"/>
</dbReference>
<dbReference type="InParanoid" id="A0A7J7CHP3"/>
<keyword evidence="9" id="KW-0675">Receptor</keyword>
<dbReference type="PROSITE" id="PS51450">
    <property type="entry name" value="LRR"/>
    <property type="match status" value="1"/>
</dbReference>
<dbReference type="EMBL" id="JAAARO010000016">
    <property type="protein sequence ID" value="KAF5733583.1"/>
    <property type="molecule type" value="Genomic_DNA"/>
</dbReference>
<protein>
    <submittedName>
        <fullName evidence="12">Putative serine-threonine protein kinase plant-type</fullName>
    </submittedName>
</protein>
<comment type="subcellular location">
    <subcellularLocation>
        <location evidence="1">Membrane</location>
        <topology evidence="1">Single-pass type I membrane protein</topology>
    </subcellularLocation>
</comment>
<feature type="domain" description="Leucine-rich repeat-containing N-terminal plant-type" evidence="11">
    <location>
        <begin position="9"/>
        <end position="44"/>
    </location>
</feature>
<accession>A0A7J7CHP3</accession>
<keyword evidence="10" id="KW-0325">Glycoprotein</keyword>